<dbReference type="Pfam" id="PF00059">
    <property type="entry name" value="Lectin_C"/>
    <property type="match status" value="1"/>
</dbReference>
<dbReference type="PANTHER" id="PTHR22803">
    <property type="entry name" value="MANNOSE, PHOSPHOLIPASE, LECTIN RECEPTOR RELATED"/>
    <property type="match status" value="1"/>
</dbReference>
<keyword evidence="5" id="KW-1015">Disulfide bond</keyword>
<keyword evidence="6" id="KW-0472">Membrane</keyword>
<dbReference type="Proteomes" id="UP000005225">
    <property type="component" value="Unassembled WGS sequence"/>
</dbReference>
<protein>
    <recommendedName>
        <fullName evidence="7">C-type lectin domain-containing protein</fullName>
    </recommendedName>
</protein>
<dbReference type="CDD" id="cd03590">
    <property type="entry name" value="CLECT_DC-SIGN_like"/>
    <property type="match status" value="1"/>
</dbReference>
<dbReference type="SMART" id="SM00034">
    <property type="entry name" value="CLECT"/>
    <property type="match status" value="1"/>
</dbReference>
<dbReference type="Ensembl" id="ENSOGAT00000008990.2">
    <property type="protein sequence ID" value="ENSOGAP00000008056.2"/>
    <property type="gene ID" value="ENSOGAG00000008986.2"/>
</dbReference>
<dbReference type="PROSITE" id="PS00615">
    <property type="entry name" value="C_TYPE_LECTIN_1"/>
    <property type="match status" value="1"/>
</dbReference>
<evidence type="ECO:0000256" key="6">
    <source>
        <dbReference type="SAM" id="Phobius"/>
    </source>
</evidence>
<dbReference type="InterPro" id="IPR001304">
    <property type="entry name" value="C-type_lectin-like"/>
</dbReference>
<reference evidence="8" key="2">
    <citation type="submission" date="2025-08" db="UniProtKB">
        <authorList>
            <consortium name="Ensembl"/>
        </authorList>
    </citation>
    <scope>IDENTIFICATION</scope>
</reference>
<dbReference type="InterPro" id="IPR016187">
    <property type="entry name" value="CTDL_fold"/>
</dbReference>
<dbReference type="SUPFAM" id="SSF56436">
    <property type="entry name" value="C-type lectin-like"/>
    <property type="match status" value="1"/>
</dbReference>
<feature type="domain" description="C-type lectin" evidence="7">
    <location>
        <begin position="233"/>
        <end position="348"/>
    </location>
</feature>
<accession>H0WZM7</accession>
<organism evidence="8 9">
    <name type="scientific">Otolemur garnettii</name>
    <name type="common">Small-eared galago</name>
    <name type="synonym">Garnett's greater bushbaby</name>
    <dbReference type="NCBI Taxonomy" id="30611"/>
    <lineage>
        <taxon>Eukaryota</taxon>
        <taxon>Metazoa</taxon>
        <taxon>Chordata</taxon>
        <taxon>Craniata</taxon>
        <taxon>Vertebrata</taxon>
        <taxon>Euteleostomi</taxon>
        <taxon>Mammalia</taxon>
        <taxon>Eutheria</taxon>
        <taxon>Euarchontoglires</taxon>
        <taxon>Primates</taxon>
        <taxon>Strepsirrhini</taxon>
        <taxon>Lorisiformes</taxon>
        <taxon>Galagidae</taxon>
        <taxon>Otolemur</taxon>
    </lineage>
</organism>
<evidence type="ECO:0000313" key="8">
    <source>
        <dbReference type="Ensembl" id="ENSOGAP00000008056.2"/>
    </source>
</evidence>
<dbReference type="GeneTree" id="ENSGT00940000155012"/>
<evidence type="ECO:0000313" key="9">
    <source>
        <dbReference type="Proteomes" id="UP000005225"/>
    </source>
</evidence>
<evidence type="ECO:0000256" key="2">
    <source>
        <dbReference type="ARBA" id="ARBA00022692"/>
    </source>
</evidence>
<dbReference type="InParanoid" id="H0WZM7"/>
<keyword evidence="2 6" id="KW-0812">Transmembrane</keyword>
<dbReference type="HOGENOM" id="CLU_049894_7_3_1"/>
<dbReference type="EMBL" id="AAQR03191690">
    <property type="status" value="NOT_ANNOTATED_CDS"/>
    <property type="molecule type" value="Genomic_DNA"/>
</dbReference>
<keyword evidence="9" id="KW-1185">Reference proteome</keyword>
<evidence type="ECO:0000256" key="4">
    <source>
        <dbReference type="ARBA" id="ARBA00022989"/>
    </source>
</evidence>
<sequence>MNVSKEPRAHQLQLLDTGKLGQVSILPTGHLCHASLVLLFLSFMVLAGLLVTILIVGLAFWLWKEPEVASSRKAVGLKVAVGSLGASKGLSSVGKELTQLKPAMGEGPERSRQEETYKELAQLKAAVDAFPQLSRQEIYKELTQLKAAVGTFPQRSRQEEMYKELTQLKTGIRECPAQSRQEEIYQQVTQLNAAVGECPDTRSPMAGEFPCAVTLLGSHCHLCCRCPWDWTFFQGNCYFFSTIQRNRHNSMTACQEVGAQLVMIKSTEEQDFLRLQVSTKERHTWIGLSDLTHEGTWQWVDGSPLPSSFTKYWNNGEPNNIGEEDCVEFKGKGWNDHKCNVLNFWICKKSAASCPRQDSFSPSPNTNKPPGI</sequence>
<evidence type="ECO:0000256" key="1">
    <source>
        <dbReference type="ARBA" id="ARBA00004167"/>
    </source>
</evidence>
<evidence type="ECO:0000259" key="7">
    <source>
        <dbReference type="PROSITE" id="PS50041"/>
    </source>
</evidence>
<dbReference type="InterPro" id="IPR016186">
    <property type="entry name" value="C-type_lectin-like/link_sf"/>
</dbReference>
<feature type="transmembrane region" description="Helical" evidence="6">
    <location>
        <begin position="36"/>
        <end position="63"/>
    </location>
</feature>
<dbReference type="GO" id="GO:0030246">
    <property type="term" value="F:carbohydrate binding"/>
    <property type="evidence" value="ECO:0007669"/>
    <property type="project" value="UniProtKB-KW"/>
</dbReference>
<evidence type="ECO:0000256" key="5">
    <source>
        <dbReference type="ARBA" id="ARBA00023157"/>
    </source>
</evidence>
<dbReference type="PROSITE" id="PS50041">
    <property type="entry name" value="C_TYPE_LECTIN_2"/>
    <property type="match status" value="1"/>
</dbReference>
<name>H0WZM7_OTOGA</name>
<dbReference type="eggNOG" id="KOG4297">
    <property type="taxonomic scope" value="Eukaryota"/>
</dbReference>
<proteinExistence type="predicted"/>
<dbReference type="InterPro" id="IPR018378">
    <property type="entry name" value="C-type_lectin_CS"/>
</dbReference>
<dbReference type="GO" id="GO:0016020">
    <property type="term" value="C:membrane"/>
    <property type="evidence" value="ECO:0007669"/>
    <property type="project" value="UniProtKB-SubCell"/>
</dbReference>
<dbReference type="STRING" id="30611.ENSOGAP00000008056"/>
<dbReference type="InterPro" id="IPR050111">
    <property type="entry name" value="C-type_lectin/snaclec_domain"/>
</dbReference>
<evidence type="ECO:0000256" key="3">
    <source>
        <dbReference type="ARBA" id="ARBA00022734"/>
    </source>
</evidence>
<keyword evidence="3" id="KW-0430">Lectin</keyword>
<dbReference type="AlphaFoldDB" id="H0WZM7"/>
<dbReference type="Gene3D" id="3.10.100.10">
    <property type="entry name" value="Mannose-Binding Protein A, subunit A"/>
    <property type="match status" value="1"/>
</dbReference>
<comment type="subcellular location">
    <subcellularLocation>
        <location evidence="1">Membrane</location>
        <topology evidence="1">Single-pass membrane protein</topology>
    </subcellularLocation>
</comment>
<dbReference type="InterPro" id="IPR033989">
    <property type="entry name" value="CD209-like_CTLD"/>
</dbReference>
<reference evidence="8" key="3">
    <citation type="submission" date="2025-09" db="UniProtKB">
        <authorList>
            <consortium name="Ensembl"/>
        </authorList>
    </citation>
    <scope>IDENTIFICATION</scope>
</reference>
<dbReference type="FunCoup" id="H0WZM7">
    <property type="interactions" value="238"/>
</dbReference>
<keyword evidence="4 6" id="KW-1133">Transmembrane helix</keyword>
<reference evidence="9" key="1">
    <citation type="submission" date="2011-03" db="EMBL/GenBank/DDBJ databases">
        <title>Version 3 of the genome sequence of Otolemur garnettii (Bushbaby).</title>
        <authorList>
            <consortium name="The Broad Institute Genome Sequencing Platform"/>
            <person name="Di Palma F."/>
            <person name="Johnson J."/>
            <person name="Lander E.S."/>
            <person name="Lindblad-Toh K."/>
            <person name="Jaffe D.B."/>
            <person name="Gnerre S."/>
            <person name="MacCallum I."/>
            <person name="Przybylski D."/>
            <person name="Ribeiro F.J."/>
            <person name="Burton J.N."/>
            <person name="Walker B.J."/>
            <person name="Sharpe T."/>
            <person name="Hall G."/>
        </authorList>
    </citation>
    <scope>NUCLEOTIDE SEQUENCE [LARGE SCALE GENOMIC DNA]</scope>
</reference>